<feature type="signal peptide" evidence="1">
    <location>
        <begin position="1"/>
        <end position="21"/>
    </location>
</feature>
<dbReference type="EMBL" id="GBRH01175739">
    <property type="protein sequence ID" value="JAE22157.1"/>
    <property type="molecule type" value="Transcribed_RNA"/>
</dbReference>
<organism evidence="2">
    <name type="scientific">Arundo donax</name>
    <name type="common">Giant reed</name>
    <name type="synonym">Donax arundinaceus</name>
    <dbReference type="NCBI Taxonomy" id="35708"/>
    <lineage>
        <taxon>Eukaryota</taxon>
        <taxon>Viridiplantae</taxon>
        <taxon>Streptophyta</taxon>
        <taxon>Embryophyta</taxon>
        <taxon>Tracheophyta</taxon>
        <taxon>Spermatophyta</taxon>
        <taxon>Magnoliopsida</taxon>
        <taxon>Liliopsida</taxon>
        <taxon>Poales</taxon>
        <taxon>Poaceae</taxon>
        <taxon>PACMAD clade</taxon>
        <taxon>Arundinoideae</taxon>
        <taxon>Arundineae</taxon>
        <taxon>Arundo</taxon>
    </lineage>
</organism>
<protein>
    <submittedName>
        <fullName evidence="2">Uncharacterized protein</fullName>
    </submittedName>
</protein>
<accession>A0A0A9GCE7</accession>
<dbReference type="AlphaFoldDB" id="A0A0A9GCE7"/>
<evidence type="ECO:0000256" key="1">
    <source>
        <dbReference type="SAM" id="SignalP"/>
    </source>
</evidence>
<reference evidence="2" key="2">
    <citation type="journal article" date="2015" name="Data Brief">
        <title>Shoot transcriptome of the giant reed, Arundo donax.</title>
        <authorList>
            <person name="Barrero R.A."/>
            <person name="Guerrero F.D."/>
            <person name="Moolhuijzen P."/>
            <person name="Goolsby J.A."/>
            <person name="Tidwell J."/>
            <person name="Bellgard S.E."/>
            <person name="Bellgard M.I."/>
        </authorList>
    </citation>
    <scope>NUCLEOTIDE SEQUENCE</scope>
    <source>
        <tissue evidence="2">Shoot tissue taken approximately 20 cm above the soil surface</tissue>
    </source>
</reference>
<keyword evidence="1" id="KW-0732">Signal</keyword>
<evidence type="ECO:0000313" key="2">
    <source>
        <dbReference type="EMBL" id="JAE22157.1"/>
    </source>
</evidence>
<name>A0A0A9GCE7_ARUDO</name>
<reference evidence="2" key="1">
    <citation type="submission" date="2014-09" db="EMBL/GenBank/DDBJ databases">
        <authorList>
            <person name="Magalhaes I.L.F."/>
            <person name="Oliveira U."/>
            <person name="Santos F.R."/>
            <person name="Vidigal T.H.D.A."/>
            <person name="Brescovit A.D."/>
            <person name="Santos A.J."/>
        </authorList>
    </citation>
    <scope>NUCLEOTIDE SEQUENCE</scope>
    <source>
        <tissue evidence="2">Shoot tissue taken approximately 20 cm above the soil surface</tissue>
    </source>
</reference>
<feature type="chain" id="PRO_5002044880" evidence="1">
    <location>
        <begin position="22"/>
        <end position="48"/>
    </location>
</feature>
<proteinExistence type="predicted"/>
<sequence>MRSIAATAVTLFLFCSLAAWSKLFDTSDMPKSSRCLRFSRTRFLRCSS</sequence>